<evidence type="ECO:0000313" key="3">
    <source>
        <dbReference type="Proteomes" id="UP000092730"/>
    </source>
</evidence>
<feature type="compositionally biased region" description="Polar residues" evidence="1">
    <location>
        <begin position="1"/>
        <end position="15"/>
    </location>
</feature>
<evidence type="ECO:0000313" key="2">
    <source>
        <dbReference type="EMBL" id="WVW82782.1"/>
    </source>
</evidence>
<keyword evidence="3" id="KW-1185">Reference proteome</keyword>
<feature type="region of interest" description="Disordered" evidence="1">
    <location>
        <begin position="315"/>
        <end position="494"/>
    </location>
</feature>
<feature type="region of interest" description="Disordered" evidence="1">
    <location>
        <begin position="675"/>
        <end position="704"/>
    </location>
</feature>
<organism evidence="2 3">
    <name type="scientific">Kwoniella bestiolae CBS 10118</name>
    <dbReference type="NCBI Taxonomy" id="1296100"/>
    <lineage>
        <taxon>Eukaryota</taxon>
        <taxon>Fungi</taxon>
        <taxon>Dikarya</taxon>
        <taxon>Basidiomycota</taxon>
        <taxon>Agaricomycotina</taxon>
        <taxon>Tremellomycetes</taxon>
        <taxon>Tremellales</taxon>
        <taxon>Cryptococcaceae</taxon>
        <taxon>Kwoniella</taxon>
    </lineage>
</organism>
<reference evidence="2" key="1">
    <citation type="submission" date="2013-07" db="EMBL/GenBank/DDBJ databases">
        <authorList>
            <consortium name="The Broad Institute Genome Sequencing Platform"/>
            <person name="Cuomo C."/>
            <person name="Litvintseva A."/>
            <person name="Chen Y."/>
            <person name="Heitman J."/>
            <person name="Sun S."/>
            <person name="Springer D."/>
            <person name="Dromer F."/>
            <person name="Young S.K."/>
            <person name="Zeng Q."/>
            <person name="Gargeya S."/>
            <person name="Fitzgerald M."/>
            <person name="Abouelleil A."/>
            <person name="Alvarado L."/>
            <person name="Berlin A.M."/>
            <person name="Chapman S.B."/>
            <person name="Dewar J."/>
            <person name="Goldberg J."/>
            <person name="Griggs A."/>
            <person name="Gujja S."/>
            <person name="Hansen M."/>
            <person name="Howarth C."/>
            <person name="Imamovic A."/>
            <person name="Larimer J."/>
            <person name="McCowan C."/>
            <person name="Murphy C."/>
            <person name="Pearson M."/>
            <person name="Priest M."/>
            <person name="Roberts A."/>
            <person name="Saif S."/>
            <person name="Shea T."/>
            <person name="Sykes S."/>
            <person name="Wortman J."/>
            <person name="Nusbaum C."/>
            <person name="Birren B."/>
        </authorList>
    </citation>
    <scope>NUCLEOTIDE SEQUENCE</scope>
    <source>
        <strain evidence="2">CBS 10118</strain>
    </source>
</reference>
<reference evidence="2" key="2">
    <citation type="submission" date="2024-02" db="EMBL/GenBank/DDBJ databases">
        <title>Comparative genomics of Cryptococcus and Kwoniella reveals pathogenesis evolution and contrasting modes of karyotype evolution via chromosome fusion or intercentromeric recombination.</title>
        <authorList>
            <person name="Coelho M.A."/>
            <person name="David-Palma M."/>
            <person name="Shea T."/>
            <person name="Bowers K."/>
            <person name="McGinley-Smith S."/>
            <person name="Mohammad A.W."/>
            <person name="Gnirke A."/>
            <person name="Yurkov A.M."/>
            <person name="Nowrousian M."/>
            <person name="Sun S."/>
            <person name="Cuomo C.A."/>
            <person name="Heitman J."/>
        </authorList>
    </citation>
    <scope>NUCLEOTIDE SEQUENCE</scope>
    <source>
        <strain evidence="2">CBS 10118</strain>
    </source>
</reference>
<dbReference type="Proteomes" id="UP000092730">
    <property type="component" value="Chromosome 3"/>
</dbReference>
<feature type="compositionally biased region" description="Low complexity" evidence="1">
    <location>
        <begin position="21"/>
        <end position="42"/>
    </location>
</feature>
<dbReference type="AlphaFoldDB" id="A0AAJ8K8L6"/>
<proteinExistence type="predicted"/>
<sequence>MFTLKSLSPSRTSLSIPPPGGRSNPTSPSSSTGGKSPTSESGYFPAIPTPKGRITKSRPISREEAFKTVKNLEEVLNAWNEYRLAIANLGRAGRKLAGTLKDLAGGGGGNDKVDVASQTIRPTANMLDNLSDLTIKLSRKIDEEYDEVNSDASKYFNLLAKESRTHEAYLGAIGKKHDKAEKAYRKASKSLSETSNAHAGLIALKETLSEDINRANEDHHALIGSKRSTILLKIASSTGCLAEYVLAYSSDGLRKSGQSFPDIEYFRTLADIKWQSSLPPSLEHEQAEERYREEVRGIKAKVALGELDMIGKSLWEGIGNPPRPGGMGGNSGSVTPKDPMSSPSIPTVKGLDAVDPQQGKAKEGSINTDPANPAKDTFIQSSTTQMTEPAKSPPSTVRSQDNTSLVDTVLSPSVPQHSSPPIPHHTRPSLSSHPSSTTSHSSIPSTSTTSSTSTSTRPEAPTGRRPVPSGLLATSKEPESPQGPRERTREIERPILRYEDVGVGPKLKPSMDNSIDVYRARPPVQSHTSRRSVSNIVNDLQSRHPPEGYYKHSLPLPLGQRQASYCSDPRERSFQHHQAHSDFVRGCELCEMDYERMIKTQPPIDLPSPPPPPKNVRRVTMPPLFTSSSTSGNAQHKSYEYEDYYRNTNFDQPHAHPQHMDRTTSYEYDELFLPHHGQQDGRRDEMVAPKPRRPIVFGEDFERP</sequence>
<feature type="compositionally biased region" description="Basic and acidic residues" evidence="1">
    <location>
        <begin position="677"/>
        <end position="687"/>
    </location>
</feature>
<dbReference type="EMBL" id="CP144543">
    <property type="protein sequence ID" value="WVW82782.1"/>
    <property type="molecule type" value="Genomic_DNA"/>
</dbReference>
<evidence type="ECO:0000256" key="1">
    <source>
        <dbReference type="SAM" id="MobiDB-lite"/>
    </source>
</evidence>
<dbReference type="RefSeq" id="XP_065726014.1">
    <property type="nucleotide sequence ID" value="XM_065869942.1"/>
</dbReference>
<name>A0AAJ8K8L6_9TREE</name>
<dbReference type="KEGG" id="kbi:30213537"/>
<feature type="compositionally biased region" description="Low complexity" evidence="1">
    <location>
        <begin position="428"/>
        <end position="456"/>
    </location>
</feature>
<accession>A0AAJ8K8L6</accession>
<protein>
    <submittedName>
        <fullName evidence="2">Uncharacterized protein</fullName>
    </submittedName>
</protein>
<gene>
    <name evidence="2" type="ORF">I302_104793</name>
</gene>
<dbReference type="GeneID" id="30213537"/>
<feature type="compositionally biased region" description="Polar residues" evidence="1">
    <location>
        <begin position="378"/>
        <end position="417"/>
    </location>
</feature>
<feature type="compositionally biased region" description="Basic and acidic residues" evidence="1">
    <location>
        <begin position="476"/>
        <end position="494"/>
    </location>
</feature>
<feature type="region of interest" description="Disordered" evidence="1">
    <location>
        <begin position="1"/>
        <end position="55"/>
    </location>
</feature>